<dbReference type="Proteomes" id="UP000183255">
    <property type="component" value="Unassembled WGS sequence"/>
</dbReference>
<dbReference type="EMBL" id="FNDZ01000002">
    <property type="protein sequence ID" value="SDI36993.1"/>
    <property type="molecule type" value="Genomic_DNA"/>
</dbReference>
<dbReference type="Gene3D" id="1.25.40.10">
    <property type="entry name" value="Tetratricopeptide repeat domain"/>
    <property type="match status" value="3"/>
</dbReference>
<reference evidence="3 4" key="1">
    <citation type="submission" date="2016-10" db="EMBL/GenBank/DDBJ databases">
        <authorList>
            <person name="de Groot N.N."/>
        </authorList>
    </citation>
    <scope>NUCLEOTIDE SEQUENCE [LARGE SCALE GENOMIC DNA]</scope>
    <source>
        <strain evidence="3 4">CGMCC 1.5058</strain>
    </source>
</reference>
<evidence type="ECO:0000256" key="1">
    <source>
        <dbReference type="SAM" id="Coils"/>
    </source>
</evidence>
<gene>
    <name evidence="3" type="ORF">SAMN05421804_102164</name>
</gene>
<evidence type="ECO:0000313" key="3">
    <source>
        <dbReference type="EMBL" id="SDI36993.1"/>
    </source>
</evidence>
<keyword evidence="1" id="KW-0175">Coiled coil</keyword>
<feature type="transmembrane region" description="Helical" evidence="2">
    <location>
        <begin position="182"/>
        <end position="202"/>
    </location>
</feature>
<protein>
    <recommendedName>
        <fullName evidence="5">Tetratricopeptide repeat-containing protein</fullName>
    </recommendedName>
</protein>
<sequence>MNEKIQAKKAYEEALKCYEEKDITGALSILKEAMKVHPKDPDLLNLLGLMCHLYCDFEKAYTAWHKSFSHMKIGNKAKEYLSYYSSEEFKTLKEVYLEGTRSLERKEYEKAYGIFEVLLEGNRNLVGVPLKLSECALGMKEKEKARKHLKEVLLMDRNNPLAKELLEGMEGTTHGQGVKKKVLLTMSGILLLLFVSLLFGFYRYSEMDKELKEVKLLSEELRKEVEGYKAEKEKLEVLLQQLETEKTPEEGEKEVEAPPAEPISGTEVEIFEEGLTAYRAEDYEKAIRYFTHVAEEGALEAYRSEAVYFLSATYKKLLNPEKEKAYYSRYIEEFKEGNYYAEVLYHYGLLLYEEGNLTGAKEVLKIIPEDVPESPYNNSRVEAVLEETP</sequence>
<organism evidence="3 4">
    <name type="scientific">Proteiniclasticum ruminis</name>
    <dbReference type="NCBI Taxonomy" id="398199"/>
    <lineage>
        <taxon>Bacteria</taxon>
        <taxon>Bacillati</taxon>
        <taxon>Bacillota</taxon>
        <taxon>Clostridia</taxon>
        <taxon>Eubacteriales</taxon>
        <taxon>Clostridiaceae</taxon>
        <taxon>Proteiniclasticum</taxon>
    </lineage>
</organism>
<dbReference type="InterPro" id="IPR011990">
    <property type="entry name" value="TPR-like_helical_dom_sf"/>
</dbReference>
<feature type="coiled-coil region" evidence="1">
    <location>
        <begin position="204"/>
        <end position="245"/>
    </location>
</feature>
<keyword evidence="2" id="KW-0472">Membrane</keyword>
<keyword evidence="2" id="KW-1133">Transmembrane helix</keyword>
<dbReference type="InterPro" id="IPR019734">
    <property type="entry name" value="TPR_rpt"/>
</dbReference>
<dbReference type="Pfam" id="PF13174">
    <property type="entry name" value="TPR_6"/>
    <property type="match status" value="1"/>
</dbReference>
<name>A0A1G8K0T1_9CLOT</name>
<evidence type="ECO:0008006" key="5">
    <source>
        <dbReference type="Google" id="ProtNLM"/>
    </source>
</evidence>
<dbReference type="AlphaFoldDB" id="A0A1G8K0T1"/>
<dbReference type="RefSeq" id="WP_031577710.1">
    <property type="nucleotide sequence ID" value="NZ_FNDZ01000002.1"/>
</dbReference>
<dbReference type="SUPFAM" id="SSF48452">
    <property type="entry name" value="TPR-like"/>
    <property type="match status" value="2"/>
</dbReference>
<keyword evidence="2" id="KW-0812">Transmembrane</keyword>
<evidence type="ECO:0000256" key="2">
    <source>
        <dbReference type="SAM" id="Phobius"/>
    </source>
</evidence>
<dbReference type="Pfam" id="PF14559">
    <property type="entry name" value="TPR_19"/>
    <property type="match status" value="1"/>
</dbReference>
<proteinExistence type="predicted"/>
<evidence type="ECO:0000313" key="4">
    <source>
        <dbReference type="Proteomes" id="UP000183255"/>
    </source>
</evidence>
<accession>A0A1G8K0T1</accession>